<evidence type="ECO:0000256" key="1">
    <source>
        <dbReference type="SAM" id="Phobius"/>
    </source>
</evidence>
<dbReference type="Proteomes" id="UP001055153">
    <property type="component" value="Unassembled WGS sequence"/>
</dbReference>
<keyword evidence="3" id="KW-1185">Reference proteome</keyword>
<feature type="transmembrane region" description="Helical" evidence="1">
    <location>
        <begin position="129"/>
        <end position="153"/>
    </location>
</feature>
<organism evidence="2 3">
    <name type="scientific">Methylobacterium isbiliense</name>
    <dbReference type="NCBI Taxonomy" id="315478"/>
    <lineage>
        <taxon>Bacteria</taxon>
        <taxon>Pseudomonadati</taxon>
        <taxon>Pseudomonadota</taxon>
        <taxon>Alphaproteobacteria</taxon>
        <taxon>Hyphomicrobiales</taxon>
        <taxon>Methylobacteriaceae</taxon>
        <taxon>Methylobacterium</taxon>
    </lineage>
</organism>
<feature type="transmembrane region" description="Helical" evidence="1">
    <location>
        <begin position="33"/>
        <end position="49"/>
    </location>
</feature>
<keyword evidence="1" id="KW-1133">Transmembrane helix</keyword>
<dbReference type="Pfam" id="PF07077">
    <property type="entry name" value="DUF1345"/>
    <property type="match status" value="1"/>
</dbReference>
<proteinExistence type="predicted"/>
<feature type="transmembrane region" description="Helical" evidence="1">
    <location>
        <begin position="56"/>
        <end position="76"/>
    </location>
</feature>
<keyword evidence="1" id="KW-0812">Transmembrane</keyword>
<evidence type="ECO:0000313" key="2">
    <source>
        <dbReference type="EMBL" id="GJE01682.1"/>
    </source>
</evidence>
<comment type="caution">
    <text evidence="2">The sequence shown here is derived from an EMBL/GenBank/DDBJ whole genome shotgun (WGS) entry which is preliminary data.</text>
</comment>
<gene>
    <name evidence="2" type="ORF">GMJLKIPL_3616</name>
</gene>
<dbReference type="EMBL" id="BPQQ01000041">
    <property type="protein sequence ID" value="GJE01682.1"/>
    <property type="molecule type" value="Genomic_DNA"/>
</dbReference>
<sequence length="237" mass="25859">MLRLEACPGPHPRGASLATMTNPLLAFWMRPRLLAAAVLVLVLSTVLPFESIWTRLMAGWCLGVAAYIALVVRLTVRQSTEDLRREASRLDDSALVVSLFALLAAAASCVAVAMLVFDQQDHGAYRIPHIALAVLTLVAAWAFVQVVFAIHYAHLYYGADEAGHSRGGLDFNGDPEPDFWDFVYFSVTIGATSQTSDTDITAKTMRRVATVQTVYAYFFNTSVLALAVNMAAGFVQR</sequence>
<evidence type="ECO:0000313" key="3">
    <source>
        <dbReference type="Proteomes" id="UP001055153"/>
    </source>
</evidence>
<feature type="transmembrane region" description="Helical" evidence="1">
    <location>
        <begin position="96"/>
        <end position="117"/>
    </location>
</feature>
<keyword evidence="1" id="KW-0472">Membrane</keyword>
<evidence type="ECO:0008006" key="4">
    <source>
        <dbReference type="Google" id="ProtNLM"/>
    </source>
</evidence>
<name>A0ABQ4SF15_9HYPH</name>
<accession>A0ABQ4SF15</accession>
<protein>
    <recommendedName>
        <fullName evidence="4">DUF1345 domain-containing protein</fullName>
    </recommendedName>
</protein>
<dbReference type="InterPro" id="IPR009781">
    <property type="entry name" value="DUF1345"/>
</dbReference>
<feature type="transmembrane region" description="Helical" evidence="1">
    <location>
        <begin position="214"/>
        <end position="235"/>
    </location>
</feature>
<reference evidence="2" key="1">
    <citation type="journal article" date="2021" name="Front. Microbiol.">
        <title>Comprehensive Comparative Genomics and Phenotyping of Methylobacterium Species.</title>
        <authorList>
            <person name="Alessa O."/>
            <person name="Ogura Y."/>
            <person name="Fujitani Y."/>
            <person name="Takami H."/>
            <person name="Hayashi T."/>
            <person name="Sahin N."/>
            <person name="Tani A."/>
        </authorList>
    </citation>
    <scope>NUCLEOTIDE SEQUENCE</scope>
    <source>
        <strain evidence="2">DSM 17168</strain>
    </source>
</reference>
<reference evidence="2" key="2">
    <citation type="submission" date="2021-08" db="EMBL/GenBank/DDBJ databases">
        <authorList>
            <person name="Tani A."/>
            <person name="Ola A."/>
            <person name="Ogura Y."/>
            <person name="Katsura K."/>
            <person name="Hayashi T."/>
        </authorList>
    </citation>
    <scope>NUCLEOTIDE SEQUENCE</scope>
    <source>
        <strain evidence="2">DSM 17168</strain>
    </source>
</reference>